<evidence type="ECO:0000256" key="4">
    <source>
        <dbReference type="ARBA" id="ARBA00022679"/>
    </source>
</evidence>
<evidence type="ECO:0000256" key="7">
    <source>
        <dbReference type="ARBA" id="ARBA00022842"/>
    </source>
</evidence>
<evidence type="ECO:0000256" key="8">
    <source>
        <dbReference type="ARBA" id="ARBA00031306"/>
    </source>
</evidence>
<dbReference type="KEGG" id="gph:GEMMAAP_10775"/>
<dbReference type="PIRSF" id="PIRSF006268">
    <property type="entry name" value="ApbE"/>
    <property type="match status" value="1"/>
</dbReference>
<sequence length="295" mass="31338">MSTTVSVQIIGEHPKASALAAESLGWFALVEQTCTRFDAHSELMQLCAAEPVPTVVSPLLFELLRLARSVADASHGAFDPTVGARVHQLGFDRPWRGGPALPAPIAEHDISWRDVELEESTSSVLLRRPLLLDLGAIAKGFAIDLAARTLASVAHACINAGGDLWCRGLNAKGEPWRTGIVHPRDEKNRLATLQVRANEFAICTSGDYARRTARGHHLVDPRAHGGSAALCQSVTVVAPQAAIADALATAAFVLGPREGANLLTSQGVDGCLVDAHGDVHLVHGWGMSEWDLAAR</sequence>
<dbReference type="InterPro" id="IPR003374">
    <property type="entry name" value="ApbE-like_sf"/>
</dbReference>
<dbReference type="EC" id="2.7.1.180" evidence="1 10"/>
<comment type="cofactor">
    <cofactor evidence="11">
        <name>Mg(2+)</name>
        <dbReference type="ChEBI" id="CHEBI:18420"/>
    </cofactor>
    <cofactor evidence="11">
        <name>Mn(2+)</name>
        <dbReference type="ChEBI" id="CHEBI:29035"/>
    </cofactor>
    <text evidence="11">Magnesium. Can also use manganese.</text>
</comment>
<name>A0A145Q3L6_9BACT</name>
<evidence type="ECO:0000256" key="6">
    <source>
        <dbReference type="ARBA" id="ARBA00022827"/>
    </source>
</evidence>
<proteinExistence type="inferred from homology"/>
<evidence type="ECO:0000256" key="5">
    <source>
        <dbReference type="ARBA" id="ARBA00022723"/>
    </source>
</evidence>
<dbReference type="SUPFAM" id="SSF143631">
    <property type="entry name" value="ApbE-like"/>
    <property type="match status" value="1"/>
</dbReference>
<gene>
    <name evidence="12" type="ORF">GEMMAAP_10775</name>
</gene>
<dbReference type="GO" id="GO:0016740">
    <property type="term" value="F:transferase activity"/>
    <property type="evidence" value="ECO:0007669"/>
    <property type="project" value="UniProtKB-UniRule"/>
</dbReference>
<feature type="binding site" evidence="11">
    <location>
        <position position="249"/>
    </location>
    <ligand>
        <name>Mg(2+)</name>
        <dbReference type="ChEBI" id="CHEBI:18420"/>
    </ligand>
</feature>
<keyword evidence="13" id="KW-1185">Reference proteome</keyword>
<reference evidence="12 13" key="2">
    <citation type="journal article" date="2016" name="Environ. Microbiol. Rep.">
        <title>Metagenomic evidence for the presence of phototrophic Gemmatimonadetes bacteria in diverse environments.</title>
        <authorList>
            <person name="Zeng Y."/>
            <person name="Baumbach J."/>
            <person name="Barbosa E.G."/>
            <person name="Azevedo V."/>
            <person name="Zhang C."/>
            <person name="Koblizek M."/>
        </authorList>
    </citation>
    <scope>NUCLEOTIDE SEQUENCE [LARGE SCALE GENOMIC DNA]</scope>
    <source>
        <strain evidence="12 13">AP64</strain>
    </source>
</reference>
<evidence type="ECO:0000256" key="9">
    <source>
        <dbReference type="ARBA" id="ARBA00048540"/>
    </source>
</evidence>
<dbReference type="Gene3D" id="3.10.520.10">
    <property type="entry name" value="ApbE-like domains"/>
    <property type="match status" value="1"/>
</dbReference>
<accession>A0A145Q3L6</accession>
<dbReference type="Proteomes" id="UP000076404">
    <property type="component" value="Chromosome"/>
</dbReference>
<dbReference type="PANTHER" id="PTHR30040">
    <property type="entry name" value="THIAMINE BIOSYNTHESIS LIPOPROTEIN APBE"/>
    <property type="match status" value="1"/>
</dbReference>
<protein>
    <recommendedName>
        <fullName evidence="2 10">FAD:protein FMN transferase</fullName>
        <ecNumber evidence="1 10">2.7.1.180</ecNumber>
    </recommendedName>
    <alternativeName>
        <fullName evidence="8 10">Flavin transferase</fullName>
    </alternativeName>
</protein>
<evidence type="ECO:0000256" key="11">
    <source>
        <dbReference type="PIRSR" id="PIRSR006268-2"/>
    </source>
</evidence>
<comment type="similarity">
    <text evidence="10">Belongs to the ApbE family.</text>
</comment>
<evidence type="ECO:0000256" key="3">
    <source>
        <dbReference type="ARBA" id="ARBA00022630"/>
    </source>
</evidence>
<feature type="binding site" evidence="11">
    <location>
        <position position="245"/>
    </location>
    <ligand>
        <name>Mg(2+)</name>
        <dbReference type="ChEBI" id="CHEBI:18420"/>
    </ligand>
</feature>
<organism evidence="12 13">
    <name type="scientific">Gemmatimonas phototrophica</name>
    <dbReference type="NCBI Taxonomy" id="1379270"/>
    <lineage>
        <taxon>Bacteria</taxon>
        <taxon>Pseudomonadati</taxon>
        <taxon>Gemmatimonadota</taxon>
        <taxon>Gemmatimonadia</taxon>
        <taxon>Gemmatimonadales</taxon>
        <taxon>Gemmatimonadaceae</taxon>
        <taxon>Gemmatimonas</taxon>
    </lineage>
</organism>
<keyword evidence="5 10" id="KW-0479">Metal-binding</keyword>
<keyword evidence="4 10" id="KW-0808">Transferase</keyword>
<feature type="binding site" evidence="11">
    <location>
        <position position="136"/>
    </location>
    <ligand>
        <name>Mg(2+)</name>
        <dbReference type="ChEBI" id="CHEBI:18420"/>
    </ligand>
</feature>
<comment type="catalytic activity">
    <reaction evidence="9 10">
        <text>L-threonyl-[protein] + FAD = FMN-L-threonyl-[protein] + AMP + H(+)</text>
        <dbReference type="Rhea" id="RHEA:36847"/>
        <dbReference type="Rhea" id="RHEA-COMP:11060"/>
        <dbReference type="Rhea" id="RHEA-COMP:11061"/>
        <dbReference type="ChEBI" id="CHEBI:15378"/>
        <dbReference type="ChEBI" id="CHEBI:30013"/>
        <dbReference type="ChEBI" id="CHEBI:57692"/>
        <dbReference type="ChEBI" id="CHEBI:74257"/>
        <dbReference type="ChEBI" id="CHEBI:456215"/>
        <dbReference type="EC" id="2.7.1.180"/>
    </reaction>
</comment>
<keyword evidence="7 10" id="KW-0460">Magnesium</keyword>
<dbReference type="Pfam" id="PF02424">
    <property type="entry name" value="ApbE"/>
    <property type="match status" value="1"/>
</dbReference>
<dbReference type="GO" id="GO:0046872">
    <property type="term" value="F:metal ion binding"/>
    <property type="evidence" value="ECO:0007669"/>
    <property type="project" value="UniProtKB-UniRule"/>
</dbReference>
<dbReference type="PANTHER" id="PTHR30040:SF2">
    <property type="entry name" value="FAD:PROTEIN FMN TRANSFERASE"/>
    <property type="match status" value="1"/>
</dbReference>
<dbReference type="AlphaFoldDB" id="A0A145Q3L6"/>
<keyword evidence="6 10" id="KW-0274">FAD</keyword>
<dbReference type="EMBL" id="CP011454">
    <property type="protein sequence ID" value="AMW06762.1"/>
    <property type="molecule type" value="Genomic_DNA"/>
</dbReference>
<dbReference type="InterPro" id="IPR024932">
    <property type="entry name" value="ApbE"/>
</dbReference>
<reference evidence="12 13" key="1">
    <citation type="journal article" date="2014" name="Proc. Natl. Acad. Sci. U.S.A.">
        <title>Functional type 2 photosynthetic reaction centers found in the rare bacterial phylum Gemmatimonadetes.</title>
        <authorList>
            <person name="Zeng Y."/>
            <person name="Feng F."/>
            <person name="Medova H."/>
            <person name="Dean J."/>
            <person name="Koblizek M."/>
        </authorList>
    </citation>
    <scope>NUCLEOTIDE SEQUENCE [LARGE SCALE GENOMIC DNA]</scope>
    <source>
        <strain evidence="12 13">AP64</strain>
    </source>
</reference>
<evidence type="ECO:0000313" key="12">
    <source>
        <dbReference type="EMBL" id="AMW06762.1"/>
    </source>
</evidence>
<evidence type="ECO:0000313" key="13">
    <source>
        <dbReference type="Proteomes" id="UP000076404"/>
    </source>
</evidence>
<evidence type="ECO:0000256" key="2">
    <source>
        <dbReference type="ARBA" id="ARBA00016337"/>
    </source>
</evidence>
<keyword evidence="3 10" id="KW-0285">Flavoprotein</keyword>
<evidence type="ECO:0000256" key="10">
    <source>
        <dbReference type="PIRNR" id="PIRNR006268"/>
    </source>
</evidence>
<evidence type="ECO:0000256" key="1">
    <source>
        <dbReference type="ARBA" id="ARBA00011955"/>
    </source>
</evidence>
<dbReference type="eggNOG" id="COG1477">
    <property type="taxonomic scope" value="Bacteria"/>
</dbReference>